<proteinExistence type="predicted"/>
<dbReference type="InterPro" id="IPR051055">
    <property type="entry name" value="PIF1_helicase"/>
</dbReference>
<dbReference type="PANTHER" id="PTHR47642">
    <property type="entry name" value="ATP-DEPENDENT DNA HELICASE"/>
    <property type="match status" value="1"/>
</dbReference>
<feature type="domain" description="Helitron helicase-like" evidence="1">
    <location>
        <begin position="2"/>
        <end position="49"/>
    </location>
</feature>
<sequence length="567" mass="65066">MDNPAIVAYHFHRRLKVFFEEILKPKFNVTDSWHRYEWQARGSTHNHGLFWSDGAPDPDAHLFSPELKQQLADFWGIHIAAINPEPARGHQQAYEERSPMSIIGKDMPNTFKVLSELANRLQLHVHSDTYCMRVVKGTRQGNHQRPKECRFYMPDDLRDRAIIGPTPGRSFERFLPARNDGMINKYNRLFTMSWMANTDVSPCTSKKAVQEYVGKYAGKCETKSPGFRAIAEHLIPFVNNNMPYQSFVTKLMNKLIGDRDYSAQEVCHMLLDLPLSLSSRTVINVDLRPENTQPHLYHLEQGETRQGKSLLMKYKERSKDEMDGLQDIPYITFLKSHAHISPYKNRPRAQERVLNVYPRYNPEDVDNYGRAKLMLHHPFYQVNDLLYIPEIGMDEPCDNFALAYEFCRGYCDHSLEPDGLDDVEIELEESVHEDAPDIPEDGNDIDASFGELARQLPTRAGANLDIEDCLGGRLLDLQADWTDRIGNHDVHSDWWKEQKTNHPVALQVVTASTPDDLLPKQRLINDTVVTHYQDILSGFEPNQLLLNVDGEGGTGKTVVIRVLCVEL</sequence>
<dbReference type="InterPro" id="IPR025476">
    <property type="entry name" value="Helitron_helicase-like"/>
</dbReference>
<dbReference type="Pfam" id="PF14214">
    <property type="entry name" value="Helitron_like_N"/>
    <property type="match status" value="1"/>
</dbReference>
<dbReference type="PANTHER" id="PTHR47642:SF6">
    <property type="entry name" value="ATP-DEPENDENT DNA HELICASE"/>
    <property type="match status" value="1"/>
</dbReference>
<dbReference type="EMBL" id="MU005776">
    <property type="protein sequence ID" value="KAF2706209.1"/>
    <property type="molecule type" value="Genomic_DNA"/>
</dbReference>
<dbReference type="AlphaFoldDB" id="A0A6G1K022"/>
<name>A0A6G1K022_9PLEO</name>
<gene>
    <name evidence="2" type="ORF">K504DRAFT_386012</name>
</gene>
<evidence type="ECO:0000313" key="2">
    <source>
        <dbReference type="EMBL" id="KAF2706209.1"/>
    </source>
</evidence>
<accession>A0A6G1K022</accession>
<keyword evidence="3" id="KW-1185">Reference proteome</keyword>
<evidence type="ECO:0000259" key="1">
    <source>
        <dbReference type="Pfam" id="PF14214"/>
    </source>
</evidence>
<dbReference type="Proteomes" id="UP000799428">
    <property type="component" value="Unassembled WGS sequence"/>
</dbReference>
<dbReference type="OrthoDB" id="3798483at2759"/>
<feature type="non-terminal residue" evidence="2">
    <location>
        <position position="567"/>
    </location>
</feature>
<reference evidence="2" key="1">
    <citation type="journal article" date="2020" name="Stud. Mycol.">
        <title>101 Dothideomycetes genomes: a test case for predicting lifestyles and emergence of pathogens.</title>
        <authorList>
            <person name="Haridas S."/>
            <person name="Albert R."/>
            <person name="Binder M."/>
            <person name="Bloem J."/>
            <person name="Labutti K."/>
            <person name="Salamov A."/>
            <person name="Andreopoulos B."/>
            <person name="Baker S."/>
            <person name="Barry K."/>
            <person name="Bills G."/>
            <person name="Bluhm B."/>
            <person name="Cannon C."/>
            <person name="Castanera R."/>
            <person name="Culley D."/>
            <person name="Daum C."/>
            <person name="Ezra D."/>
            <person name="Gonzalez J."/>
            <person name="Henrissat B."/>
            <person name="Kuo A."/>
            <person name="Liang C."/>
            <person name="Lipzen A."/>
            <person name="Lutzoni F."/>
            <person name="Magnuson J."/>
            <person name="Mondo S."/>
            <person name="Nolan M."/>
            <person name="Ohm R."/>
            <person name="Pangilinan J."/>
            <person name="Park H.-J."/>
            <person name="Ramirez L."/>
            <person name="Alfaro M."/>
            <person name="Sun H."/>
            <person name="Tritt A."/>
            <person name="Yoshinaga Y."/>
            <person name="Zwiers L.-H."/>
            <person name="Turgeon B."/>
            <person name="Goodwin S."/>
            <person name="Spatafora J."/>
            <person name="Crous P."/>
            <person name="Grigoriev I."/>
        </authorList>
    </citation>
    <scope>NUCLEOTIDE SEQUENCE</scope>
    <source>
        <strain evidence="2">CBS 279.74</strain>
    </source>
</reference>
<organism evidence="2 3">
    <name type="scientific">Pleomassaria siparia CBS 279.74</name>
    <dbReference type="NCBI Taxonomy" id="1314801"/>
    <lineage>
        <taxon>Eukaryota</taxon>
        <taxon>Fungi</taxon>
        <taxon>Dikarya</taxon>
        <taxon>Ascomycota</taxon>
        <taxon>Pezizomycotina</taxon>
        <taxon>Dothideomycetes</taxon>
        <taxon>Pleosporomycetidae</taxon>
        <taxon>Pleosporales</taxon>
        <taxon>Pleomassariaceae</taxon>
        <taxon>Pleomassaria</taxon>
    </lineage>
</organism>
<evidence type="ECO:0000313" key="3">
    <source>
        <dbReference type="Proteomes" id="UP000799428"/>
    </source>
</evidence>
<protein>
    <recommendedName>
        <fullName evidence="1">Helitron helicase-like domain-containing protein</fullName>
    </recommendedName>
</protein>